<dbReference type="InterPro" id="IPR048666">
    <property type="entry name" value="RedAm-like_C"/>
</dbReference>
<evidence type="ECO:0000259" key="2">
    <source>
        <dbReference type="Pfam" id="PF21761"/>
    </source>
</evidence>
<feature type="region of interest" description="Disordered" evidence="1">
    <location>
        <begin position="42"/>
        <end position="68"/>
    </location>
</feature>
<organism evidence="3 4">
    <name type="scientific">Luethyella okanaganae</name>
    <dbReference type="NCBI Taxonomy" id="69372"/>
    <lineage>
        <taxon>Bacteria</taxon>
        <taxon>Bacillati</taxon>
        <taxon>Actinomycetota</taxon>
        <taxon>Actinomycetes</taxon>
        <taxon>Micrococcales</taxon>
        <taxon>Microbacteriaceae</taxon>
        <taxon>Luethyella</taxon>
    </lineage>
</organism>
<comment type="caution">
    <text evidence="3">The sequence shown here is derived from an EMBL/GenBank/DDBJ whole genome shotgun (WGS) entry which is preliminary data.</text>
</comment>
<accession>A0ABW1VG56</accession>
<dbReference type="RefSeq" id="WP_386728877.1">
    <property type="nucleotide sequence ID" value="NZ_JBHSTP010000001.1"/>
</dbReference>
<evidence type="ECO:0000313" key="4">
    <source>
        <dbReference type="Proteomes" id="UP001596306"/>
    </source>
</evidence>
<protein>
    <recommendedName>
        <fullName evidence="2">NADPH-dependent reductive aminase-like C-terminal domain-containing protein</fullName>
    </recommendedName>
</protein>
<proteinExistence type="predicted"/>
<name>A0ABW1VG56_9MICO</name>
<dbReference type="Proteomes" id="UP001596306">
    <property type="component" value="Unassembled WGS sequence"/>
</dbReference>
<dbReference type="Pfam" id="PF21761">
    <property type="entry name" value="RedAm-like_C"/>
    <property type="match status" value="1"/>
</dbReference>
<gene>
    <name evidence="3" type="ORF">ACFQB0_06245</name>
</gene>
<feature type="region of interest" description="Disordered" evidence="1">
    <location>
        <begin position="1"/>
        <end position="20"/>
    </location>
</feature>
<sequence>MIRLATESGPAFSRDADDRSHLASISTVASAATTMRHFVDSSAHSGIDTTLPPDRRCHFQQSGRRARE</sequence>
<dbReference type="EMBL" id="JBHSTP010000001">
    <property type="protein sequence ID" value="MFC6355704.1"/>
    <property type="molecule type" value="Genomic_DNA"/>
</dbReference>
<evidence type="ECO:0000256" key="1">
    <source>
        <dbReference type="SAM" id="MobiDB-lite"/>
    </source>
</evidence>
<evidence type="ECO:0000313" key="3">
    <source>
        <dbReference type="EMBL" id="MFC6355704.1"/>
    </source>
</evidence>
<feature type="compositionally biased region" description="Polar residues" evidence="1">
    <location>
        <begin position="59"/>
        <end position="68"/>
    </location>
</feature>
<keyword evidence="4" id="KW-1185">Reference proteome</keyword>
<reference evidence="4" key="1">
    <citation type="journal article" date="2019" name="Int. J. Syst. Evol. Microbiol.">
        <title>The Global Catalogue of Microorganisms (GCM) 10K type strain sequencing project: providing services to taxonomists for standard genome sequencing and annotation.</title>
        <authorList>
            <consortium name="The Broad Institute Genomics Platform"/>
            <consortium name="The Broad Institute Genome Sequencing Center for Infectious Disease"/>
            <person name="Wu L."/>
            <person name="Ma J."/>
        </authorList>
    </citation>
    <scope>NUCLEOTIDE SEQUENCE [LARGE SCALE GENOMIC DNA]</scope>
    <source>
        <strain evidence="4">CCUG 43304</strain>
    </source>
</reference>
<feature type="domain" description="NADPH-dependent reductive aminase-like C-terminal" evidence="2">
    <location>
        <begin position="10"/>
        <end position="60"/>
    </location>
</feature>